<evidence type="ECO:0000313" key="2">
    <source>
        <dbReference type="EMBL" id="RBP38582.1"/>
    </source>
</evidence>
<proteinExistence type="predicted"/>
<evidence type="ECO:0000256" key="1">
    <source>
        <dbReference type="SAM" id="MobiDB-lite"/>
    </source>
</evidence>
<keyword evidence="3" id="KW-1185">Reference proteome</keyword>
<comment type="caution">
    <text evidence="2">The sequence shown here is derived from an EMBL/GenBank/DDBJ whole genome shotgun (WGS) entry which is preliminary data.</text>
</comment>
<evidence type="ECO:0000313" key="3">
    <source>
        <dbReference type="Proteomes" id="UP000253426"/>
    </source>
</evidence>
<reference evidence="2 3" key="1">
    <citation type="submission" date="2018-06" db="EMBL/GenBank/DDBJ databases">
        <title>Genomic Encyclopedia of Type Strains, Phase IV (KMG-IV): sequencing the most valuable type-strain genomes for metagenomic binning, comparative biology and taxonomic classification.</title>
        <authorList>
            <person name="Goeker M."/>
        </authorList>
    </citation>
    <scope>NUCLEOTIDE SEQUENCE [LARGE SCALE GENOMIC DNA]</scope>
    <source>
        <strain evidence="2 3">DSM 25532</strain>
    </source>
</reference>
<organism evidence="2 3">
    <name type="scientific">Roseimicrobium gellanilyticum</name>
    <dbReference type="NCBI Taxonomy" id="748857"/>
    <lineage>
        <taxon>Bacteria</taxon>
        <taxon>Pseudomonadati</taxon>
        <taxon>Verrucomicrobiota</taxon>
        <taxon>Verrucomicrobiia</taxon>
        <taxon>Verrucomicrobiales</taxon>
        <taxon>Verrucomicrobiaceae</taxon>
        <taxon>Roseimicrobium</taxon>
    </lineage>
</organism>
<name>A0A366HAH5_9BACT</name>
<dbReference type="Proteomes" id="UP000253426">
    <property type="component" value="Unassembled WGS sequence"/>
</dbReference>
<sequence>MRADAPIQISDTVIRPRSSRELVTCFIAERMWQEPGVTDTFETILPPLLSEYGIVHAQIVQTLEGYFAKLGDNAAISDFAEFPTSGRVDFKETILGSDQPAEAFNSILRRHLSFCGILQPDDWPEQKGPLPTLPVIPWLLFRGAVFSDKRLLNSTTSAELARALATERSLPKWIREKIVPQNCERYVRRLKDALVLVRKGRLSRFNEAGGNASEMASALPELAIMYPKSLQTLGATLLDLDKLKSVLEWIPNAAYKKHMAAKGVHVDFRPALSPAQLAKLGLLMAGIRPQALPVDFTPQNPPNKPALGDEESVKDI</sequence>
<accession>A0A366HAH5</accession>
<protein>
    <submittedName>
        <fullName evidence="2">Uncharacterized protein</fullName>
    </submittedName>
</protein>
<dbReference type="RefSeq" id="WP_113961034.1">
    <property type="nucleotide sequence ID" value="NZ_QNRR01000011.1"/>
</dbReference>
<feature type="region of interest" description="Disordered" evidence="1">
    <location>
        <begin position="294"/>
        <end position="316"/>
    </location>
</feature>
<dbReference type="EMBL" id="QNRR01000011">
    <property type="protein sequence ID" value="RBP38582.1"/>
    <property type="molecule type" value="Genomic_DNA"/>
</dbReference>
<gene>
    <name evidence="2" type="ORF">DES53_111100</name>
</gene>
<dbReference type="AlphaFoldDB" id="A0A366HAH5"/>